<dbReference type="EMBL" id="BMAV01020349">
    <property type="protein sequence ID" value="GFY73788.1"/>
    <property type="molecule type" value="Genomic_DNA"/>
</dbReference>
<keyword evidence="2" id="KW-1185">Reference proteome</keyword>
<name>A0A8X7CME4_9ARAC</name>
<sequence length="88" mass="10269">MQVILMHYGCRQFIIQTKPEEPDEGATYKEKLDLQLRKFPVYRATNLQMGRGLQAVKNLSRADIKANRLQLMKQDLEKKENAYLSSLI</sequence>
<dbReference type="AlphaFoldDB" id="A0A8X7CME4"/>
<dbReference type="Proteomes" id="UP000886998">
    <property type="component" value="Unassembled WGS sequence"/>
</dbReference>
<proteinExistence type="predicted"/>
<comment type="caution">
    <text evidence="1">The sequence shown here is derived from an EMBL/GenBank/DDBJ whole genome shotgun (WGS) entry which is preliminary data.</text>
</comment>
<evidence type="ECO:0000313" key="1">
    <source>
        <dbReference type="EMBL" id="GFY73788.1"/>
    </source>
</evidence>
<accession>A0A8X7CME4</accession>
<organism evidence="1 2">
    <name type="scientific">Trichonephila inaurata madagascariensis</name>
    <dbReference type="NCBI Taxonomy" id="2747483"/>
    <lineage>
        <taxon>Eukaryota</taxon>
        <taxon>Metazoa</taxon>
        <taxon>Ecdysozoa</taxon>
        <taxon>Arthropoda</taxon>
        <taxon>Chelicerata</taxon>
        <taxon>Arachnida</taxon>
        <taxon>Araneae</taxon>
        <taxon>Araneomorphae</taxon>
        <taxon>Entelegynae</taxon>
        <taxon>Araneoidea</taxon>
        <taxon>Nephilidae</taxon>
        <taxon>Trichonephila</taxon>
        <taxon>Trichonephila inaurata</taxon>
    </lineage>
</organism>
<protein>
    <submittedName>
        <fullName evidence="1">Uncharacterized protein</fullName>
    </submittedName>
</protein>
<evidence type="ECO:0000313" key="2">
    <source>
        <dbReference type="Proteomes" id="UP000886998"/>
    </source>
</evidence>
<gene>
    <name evidence="1" type="ORF">TNIN_194831</name>
</gene>
<reference evidence="1" key="1">
    <citation type="submission" date="2020-08" db="EMBL/GenBank/DDBJ databases">
        <title>Multicomponent nature underlies the extraordinary mechanical properties of spider dragline silk.</title>
        <authorList>
            <person name="Kono N."/>
            <person name="Nakamura H."/>
            <person name="Mori M."/>
            <person name="Yoshida Y."/>
            <person name="Ohtoshi R."/>
            <person name="Malay A.D."/>
            <person name="Moran D.A.P."/>
            <person name="Tomita M."/>
            <person name="Numata K."/>
            <person name="Arakawa K."/>
        </authorList>
    </citation>
    <scope>NUCLEOTIDE SEQUENCE</scope>
</reference>